<dbReference type="InterPro" id="IPR020081">
    <property type="entry name" value="SsrA-bd_prot_CS"/>
</dbReference>
<gene>
    <name evidence="3 4" type="primary">smpB</name>
    <name evidence="4" type="ORF">DSM101010T_11930</name>
</gene>
<keyword evidence="1 3" id="KW-0963">Cytoplasm</keyword>
<dbReference type="Proteomes" id="UP000503840">
    <property type="component" value="Unassembled WGS sequence"/>
</dbReference>
<dbReference type="NCBIfam" id="TIGR00086">
    <property type="entry name" value="smpB"/>
    <property type="match status" value="1"/>
</dbReference>
<comment type="caution">
    <text evidence="4">The sequence shown here is derived from an EMBL/GenBank/DDBJ whole genome shotgun (WGS) entry which is preliminary data.</text>
</comment>
<sequence length="156" mass="17912">MSKKNKKESSGHIAKNKKARHYYELIENLEAGIELRGTEVKSLRAGLVAFRDSYVQFRNGEAWLVGLHIAPYENAGYAQHDPDRERRLLLHSRQISAWAAKVDQRGFSVVPVSIYFKESRVKVEIALGRGKKLHDQRDTIKERDIQRDVARQLAGM</sequence>
<dbReference type="SUPFAM" id="SSF74982">
    <property type="entry name" value="Small protein B (SmpB)"/>
    <property type="match status" value="1"/>
</dbReference>
<keyword evidence="5" id="KW-1185">Reference proteome</keyword>
<evidence type="ECO:0000256" key="2">
    <source>
        <dbReference type="ARBA" id="ARBA00022884"/>
    </source>
</evidence>
<dbReference type="Pfam" id="PF01668">
    <property type="entry name" value="SmpB"/>
    <property type="match status" value="1"/>
</dbReference>
<dbReference type="AlphaFoldDB" id="A0A7J0BGZ1"/>
<dbReference type="Gene3D" id="2.40.280.10">
    <property type="match status" value="1"/>
</dbReference>
<dbReference type="InterPro" id="IPR023620">
    <property type="entry name" value="SmpB"/>
</dbReference>
<proteinExistence type="inferred from homology"/>
<evidence type="ECO:0000313" key="4">
    <source>
        <dbReference type="EMBL" id="GFM32828.1"/>
    </source>
</evidence>
<dbReference type="GO" id="GO:0003723">
    <property type="term" value="F:RNA binding"/>
    <property type="evidence" value="ECO:0007669"/>
    <property type="project" value="UniProtKB-UniRule"/>
</dbReference>
<evidence type="ECO:0000313" key="5">
    <source>
        <dbReference type="Proteomes" id="UP000503840"/>
    </source>
</evidence>
<comment type="function">
    <text evidence="3">Required for rescue of stalled ribosomes mediated by trans-translation. Binds to transfer-messenger RNA (tmRNA), required for stable association of tmRNA with ribosomes. tmRNA and SmpB together mimic tRNA shape, replacing the anticodon stem-loop with SmpB. tmRNA is encoded by the ssrA gene; the 2 termini fold to resemble tRNA(Ala) and it encodes a 'tag peptide', a short internal open reading frame. During trans-translation Ala-aminoacylated tmRNA acts like a tRNA, entering the A-site of stalled ribosomes, displacing the stalled mRNA. The ribosome then switches to translate the ORF on the tmRNA; the nascent peptide is terminated with the 'tag peptide' encoded by the tmRNA and targeted for degradation. The ribosome is freed to recommence translation, which seems to be the essential function of trans-translation.</text>
</comment>
<dbReference type="HAMAP" id="MF_00023">
    <property type="entry name" value="SmpB"/>
    <property type="match status" value="1"/>
</dbReference>
<protein>
    <recommendedName>
        <fullName evidence="3">SsrA-binding protein</fullName>
    </recommendedName>
    <alternativeName>
        <fullName evidence="3">Small protein B</fullName>
    </alternativeName>
</protein>
<reference evidence="4 5" key="1">
    <citation type="submission" date="2020-05" db="EMBL/GenBank/DDBJ databases">
        <title>Draft genome sequence of Desulfovibrio sp. strain HN2T.</title>
        <authorList>
            <person name="Ueno A."/>
            <person name="Tamazawa S."/>
            <person name="Tamamura S."/>
            <person name="Murakami T."/>
            <person name="Kiyama T."/>
            <person name="Inomata H."/>
            <person name="Amano Y."/>
            <person name="Miyakawa K."/>
            <person name="Tamaki H."/>
            <person name="Naganuma T."/>
            <person name="Kaneko K."/>
        </authorList>
    </citation>
    <scope>NUCLEOTIDE SEQUENCE [LARGE SCALE GENOMIC DNA]</scope>
    <source>
        <strain evidence="4 5">HN2</strain>
    </source>
</reference>
<evidence type="ECO:0000256" key="1">
    <source>
        <dbReference type="ARBA" id="ARBA00022490"/>
    </source>
</evidence>
<dbReference type="InterPro" id="IPR000037">
    <property type="entry name" value="SsrA-bd_prot"/>
</dbReference>
<dbReference type="EMBL" id="BLVO01000012">
    <property type="protein sequence ID" value="GFM32828.1"/>
    <property type="molecule type" value="Genomic_DNA"/>
</dbReference>
<dbReference type="RefSeq" id="WP_174404499.1">
    <property type="nucleotide sequence ID" value="NZ_BLVO01000012.1"/>
</dbReference>
<dbReference type="CDD" id="cd09294">
    <property type="entry name" value="SmpB"/>
    <property type="match status" value="1"/>
</dbReference>
<dbReference type="PANTHER" id="PTHR30308:SF2">
    <property type="entry name" value="SSRA-BINDING PROTEIN"/>
    <property type="match status" value="1"/>
</dbReference>
<dbReference type="GO" id="GO:0070930">
    <property type="term" value="P:trans-translation-dependent protein tagging"/>
    <property type="evidence" value="ECO:0007669"/>
    <property type="project" value="TreeGrafter"/>
</dbReference>
<dbReference type="GO" id="GO:0005829">
    <property type="term" value="C:cytosol"/>
    <property type="evidence" value="ECO:0007669"/>
    <property type="project" value="TreeGrafter"/>
</dbReference>
<dbReference type="GO" id="GO:0070929">
    <property type="term" value="P:trans-translation"/>
    <property type="evidence" value="ECO:0007669"/>
    <property type="project" value="UniProtKB-UniRule"/>
</dbReference>
<organism evidence="4 5">
    <name type="scientific">Desulfovibrio subterraneus</name>
    <dbReference type="NCBI Taxonomy" id="2718620"/>
    <lineage>
        <taxon>Bacteria</taxon>
        <taxon>Pseudomonadati</taxon>
        <taxon>Thermodesulfobacteriota</taxon>
        <taxon>Desulfovibrionia</taxon>
        <taxon>Desulfovibrionales</taxon>
        <taxon>Desulfovibrionaceae</taxon>
        <taxon>Desulfovibrio</taxon>
    </lineage>
</organism>
<dbReference type="PROSITE" id="PS01317">
    <property type="entry name" value="SSRP"/>
    <property type="match status" value="1"/>
</dbReference>
<evidence type="ECO:0000256" key="3">
    <source>
        <dbReference type="HAMAP-Rule" id="MF_00023"/>
    </source>
</evidence>
<dbReference type="NCBIfam" id="NF003843">
    <property type="entry name" value="PRK05422.1"/>
    <property type="match status" value="1"/>
</dbReference>
<keyword evidence="2 3" id="KW-0694">RNA-binding</keyword>
<name>A0A7J0BGZ1_9BACT</name>
<comment type="similarity">
    <text evidence="3">Belongs to the SmpB family.</text>
</comment>
<dbReference type="PANTHER" id="PTHR30308">
    <property type="entry name" value="TMRNA-BINDING COMPONENT OF TRANS-TRANSLATION TAGGING COMPLEX"/>
    <property type="match status" value="1"/>
</dbReference>
<comment type="subcellular location">
    <subcellularLocation>
        <location evidence="3">Cytoplasm</location>
    </subcellularLocation>
    <text evidence="3">The tmRNA-SmpB complex associates with stalled 70S ribosomes.</text>
</comment>
<accession>A0A7J0BGZ1</accession>